<keyword evidence="3" id="KW-1185">Reference proteome</keyword>
<dbReference type="Proteomes" id="UP000076738">
    <property type="component" value="Unassembled WGS sequence"/>
</dbReference>
<organism evidence="2 3">
    <name type="scientific">Calocera viscosa (strain TUFC12733)</name>
    <dbReference type="NCBI Taxonomy" id="1330018"/>
    <lineage>
        <taxon>Eukaryota</taxon>
        <taxon>Fungi</taxon>
        <taxon>Dikarya</taxon>
        <taxon>Basidiomycota</taxon>
        <taxon>Agaricomycotina</taxon>
        <taxon>Dacrymycetes</taxon>
        <taxon>Dacrymycetales</taxon>
        <taxon>Dacrymycetaceae</taxon>
        <taxon>Calocera</taxon>
    </lineage>
</organism>
<accession>A0A167IP52</accession>
<feature type="region of interest" description="Disordered" evidence="1">
    <location>
        <begin position="145"/>
        <end position="183"/>
    </location>
</feature>
<feature type="compositionally biased region" description="Basic and acidic residues" evidence="1">
    <location>
        <begin position="1"/>
        <end position="17"/>
    </location>
</feature>
<reference evidence="2 3" key="1">
    <citation type="journal article" date="2016" name="Mol. Biol. Evol.">
        <title>Comparative Genomics of Early-Diverging Mushroom-Forming Fungi Provides Insights into the Origins of Lignocellulose Decay Capabilities.</title>
        <authorList>
            <person name="Nagy L.G."/>
            <person name="Riley R."/>
            <person name="Tritt A."/>
            <person name="Adam C."/>
            <person name="Daum C."/>
            <person name="Floudas D."/>
            <person name="Sun H."/>
            <person name="Yadav J.S."/>
            <person name="Pangilinan J."/>
            <person name="Larsson K.H."/>
            <person name="Matsuura K."/>
            <person name="Barry K."/>
            <person name="Labutti K."/>
            <person name="Kuo R."/>
            <person name="Ohm R.A."/>
            <person name="Bhattacharya S.S."/>
            <person name="Shirouzu T."/>
            <person name="Yoshinaga Y."/>
            <person name="Martin F.M."/>
            <person name="Grigoriev I.V."/>
            <person name="Hibbett D.S."/>
        </authorList>
    </citation>
    <scope>NUCLEOTIDE SEQUENCE [LARGE SCALE GENOMIC DNA]</scope>
    <source>
        <strain evidence="2 3">TUFC12733</strain>
    </source>
</reference>
<sequence>MKRNRRVTDQRKADQRRKSGSQIEVHGNDHRRSPEIKRESTQEPTQEPKVAEIKREEQPAPHLEEQTMVGPSDEVVGQDFLQEELAAVMVALEQRFENGLKVDARLQRGWEESASGRSGHAERPVTFLDQVYALIDELRSSTKLEDVSETQLVAKRPLSAGRSQSGLSNGTGPDQLQGGCEDV</sequence>
<gene>
    <name evidence="2" type="ORF">CALVIDRAFT_567120</name>
</gene>
<feature type="compositionally biased region" description="Polar residues" evidence="1">
    <location>
        <begin position="161"/>
        <end position="174"/>
    </location>
</feature>
<feature type="compositionally biased region" description="Basic and acidic residues" evidence="1">
    <location>
        <begin position="49"/>
        <end position="65"/>
    </location>
</feature>
<proteinExistence type="predicted"/>
<protein>
    <submittedName>
        <fullName evidence="2">Uncharacterized protein</fullName>
    </submittedName>
</protein>
<evidence type="ECO:0000256" key="1">
    <source>
        <dbReference type="SAM" id="MobiDB-lite"/>
    </source>
</evidence>
<evidence type="ECO:0000313" key="3">
    <source>
        <dbReference type="Proteomes" id="UP000076738"/>
    </source>
</evidence>
<dbReference type="AlphaFoldDB" id="A0A167IP52"/>
<name>A0A167IP52_CALVF</name>
<evidence type="ECO:0000313" key="2">
    <source>
        <dbReference type="EMBL" id="KZO92826.1"/>
    </source>
</evidence>
<feature type="region of interest" description="Disordered" evidence="1">
    <location>
        <begin position="1"/>
        <end position="75"/>
    </location>
</feature>
<dbReference type="EMBL" id="KV417307">
    <property type="protein sequence ID" value="KZO92826.1"/>
    <property type="molecule type" value="Genomic_DNA"/>
</dbReference>
<feature type="compositionally biased region" description="Basic and acidic residues" evidence="1">
    <location>
        <begin position="26"/>
        <end position="41"/>
    </location>
</feature>